<dbReference type="CDD" id="cd02870">
    <property type="entry name" value="PseudoU_synth_RsuA_like"/>
    <property type="match status" value="1"/>
</dbReference>
<proteinExistence type="inferred from homology"/>
<dbReference type="InterPro" id="IPR020103">
    <property type="entry name" value="PsdUridine_synth_cat_dom_sf"/>
</dbReference>
<dbReference type="EC" id="5.4.99.-" evidence="4"/>
<dbReference type="Gene3D" id="3.10.290.10">
    <property type="entry name" value="RNA-binding S4 domain"/>
    <property type="match status" value="1"/>
</dbReference>
<evidence type="ECO:0000256" key="1">
    <source>
        <dbReference type="ARBA" id="ARBA00008348"/>
    </source>
</evidence>
<evidence type="ECO:0000256" key="4">
    <source>
        <dbReference type="RuleBase" id="RU003887"/>
    </source>
</evidence>
<dbReference type="Pfam" id="PF00849">
    <property type="entry name" value="PseudoU_synth_2"/>
    <property type="match status" value="1"/>
</dbReference>
<keyword evidence="3" id="KW-0694">RNA-binding</keyword>
<evidence type="ECO:0000313" key="7">
    <source>
        <dbReference type="Proteomes" id="UP000824264"/>
    </source>
</evidence>
<comment type="caution">
    <text evidence="6">The sequence shown here is derived from an EMBL/GenBank/DDBJ whole genome shotgun (WGS) entry which is preliminary data.</text>
</comment>
<dbReference type="PROSITE" id="PS01149">
    <property type="entry name" value="PSI_RSU"/>
    <property type="match status" value="1"/>
</dbReference>
<dbReference type="InterPro" id="IPR018496">
    <property type="entry name" value="PsdUridine_synth_RsuA/RluB_CS"/>
</dbReference>
<dbReference type="SUPFAM" id="SSF55174">
    <property type="entry name" value="Alpha-L RNA-binding motif"/>
    <property type="match status" value="1"/>
</dbReference>
<dbReference type="PANTHER" id="PTHR47683">
    <property type="entry name" value="PSEUDOURIDINE SYNTHASE FAMILY PROTEIN-RELATED"/>
    <property type="match status" value="1"/>
</dbReference>
<dbReference type="InterPro" id="IPR050343">
    <property type="entry name" value="RsuA_PseudoU_synthase"/>
</dbReference>
<evidence type="ECO:0000256" key="2">
    <source>
        <dbReference type="ARBA" id="ARBA00023235"/>
    </source>
</evidence>
<dbReference type="GO" id="GO:0000455">
    <property type="term" value="P:enzyme-directed rRNA pseudouridine synthesis"/>
    <property type="evidence" value="ECO:0007669"/>
    <property type="project" value="UniProtKB-ARBA"/>
</dbReference>
<feature type="domain" description="RNA-binding S4" evidence="5">
    <location>
        <begin position="5"/>
        <end position="64"/>
    </location>
</feature>
<dbReference type="FunFam" id="3.10.290.10:FF:000003">
    <property type="entry name" value="Pseudouridine synthase"/>
    <property type="match status" value="1"/>
</dbReference>
<dbReference type="EMBL" id="DXGI01000233">
    <property type="protein sequence ID" value="HIW78741.1"/>
    <property type="molecule type" value="Genomic_DNA"/>
</dbReference>
<dbReference type="PROSITE" id="PS50889">
    <property type="entry name" value="S4"/>
    <property type="match status" value="1"/>
</dbReference>
<dbReference type="SUPFAM" id="SSF55120">
    <property type="entry name" value="Pseudouridine synthase"/>
    <property type="match status" value="1"/>
</dbReference>
<dbReference type="InterPro" id="IPR020094">
    <property type="entry name" value="TruA/RsuA/RluB/E/F_N"/>
</dbReference>
<comment type="similarity">
    <text evidence="1 4">Belongs to the pseudouridine synthase RsuA family.</text>
</comment>
<gene>
    <name evidence="6" type="ORF">H9874_06320</name>
</gene>
<organism evidence="6 7">
    <name type="scientific">Candidatus Bilophila faecipullorum</name>
    <dbReference type="NCBI Taxonomy" id="2838482"/>
    <lineage>
        <taxon>Bacteria</taxon>
        <taxon>Pseudomonadati</taxon>
        <taxon>Thermodesulfobacteriota</taxon>
        <taxon>Desulfovibrionia</taxon>
        <taxon>Desulfovibrionales</taxon>
        <taxon>Desulfovibrionaceae</taxon>
        <taxon>Bilophila</taxon>
    </lineage>
</organism>
<name>A0A9D1QZ54_9BACT</name>
<dbReference type="CDD" id="cd00165">
    <property type="entry name" value="S4"/>
    <property type="match status" value="1"/>
</dbReference>
<dbReference type="InterPro" id="IPR000748">
    <property type="entry name" value="PsdUridine_synth_RsuA/RluB/E/F"/>
</dbReference>
<protein>
    <recommendedName>
        <fullName evidence="4">Pseudouridine synthase</fullName>
        <ecNumber evidence="4">5.4.99.-</ecNumber>
    </recommendedName>
</protein>
<reference evidence="6" key="2">
    <citation type="submission" date="2021-04" db="EMBL/GenBank/DDBJ databases">
        <authorList>
            <person name="Gilroy R."/>
        </authorList>
    </citation>
    <scope>NUCLEOTIDE SEQUENCE</scope>
    <source>
        <strain evidence="6">ChiSxjej5B17-1746</strain>
    </source>
</reference>
<dbReference type="Gene3D" id="3.30.70.580">
    <property type="entry name" value="Pseudouridine synthase I, catalytic domain, N-terminal subdomain"/>
    <property type="match status" value="1"/>
</dbReference>
<dbReference type="Pfam" id="PF01479">
    <property type="entry name" value="S4"/>
    <property type="match status" value="1"/>
</dbReference>
<dbReference type="GO" id="GO:0003723">
    <property type="term" value="F:RNA binding"/>
    <property type="evidence" value="ECO:0007669"/>
    <property type="project" value="UniProtKB-KW"/>
</dbReference>
<dbReference type="InterPro" id="IPR036986">
    <property type="entry name" value="S4_RNA-bd_sf"/>
</dbReference>
<dbReference type="NCBIfam" id="TIGR00093">
    <property type="entry name" value="pseudouridine synthase"/>
    <property type="match status" value="1"/>
</dbReference>
<dbReference type="SMART" id="SM00363">
    <property type="entry name" value="S4"/>
    <property type="match status" value="1"/>
</dbReference>
<dbReference type="AlphaFoldDB" id="A0A9D1QZ54"/>
<dbReference type="Proteomes" id="UP000824264">
    <property type="component" value="Unassembled WGS sequence"/>
</dbReference>
<dbReference type="GO" id="GO:0120159">
    <property type="term" value="F:rRNA pseudouridine synthase activity"/>
    <property type="evidence" value="ECO:0007669"/>
    <property type="project" value="UniProtKB-ARBA"/>
</dbReference>
<reference evidence="6" key="1">
    <citation type="journal article" date="2021" name="PeerJ">
        <title>Extensive microbial diversity within the chicken gut microbiome revealed by metagenomics and culture.</title>
        <authorList>
            <person name="Gilroy R."/>
            <person name="Ravi A."/>
            <person name="Getino M."/>
            <person name="Pursley I."/>
            <person name="Horton D.L."/>
            <person name="Alikhan N.F."/>
            <person name="Baker D."/>
            <person name="Gharbi K."/>
            <person name="Hall N."/>
            <person name="Watson M."/>
            <person name="Adriaenssens E.M."/>
            <person name="Foster-Nyarko E."/>
            <person name="Jarju S."/>
            <person name="Secka A."/>
            <person name="Antonio M."/>
            <person name="Oren A."/>
            <person name="Chaudhuri R.R."/>
            <person name="La Ragione R."/>
            <person name="Hildebrand F."/>
            <person name="Pallen M.J."/>
        </authorList>
    </citation>
    <scope>NUCLEOTIDE SEQUENCE</scope>
    <source>
        <strain evidence="6">ChiSxjej5B17-1746</strain>
    </source>
</reference>
<dbReference type="PANTHER" id="PTHR47683:SF2">
    <property type="entry name" value="RNA-BINDING S4 DOMAIN-CONTAINING PROTEIN"/>
    <property type="match status" value="1"/>
</dbReference>
<sequence length="261" mass="28720">MENTVRINKALADAGVCSRRRADELVAAGRVRVNGETVTSPGLQVRPGKDELEVDGKAIRPAAQAPCYLLLYKPVRVVSTAYDPEGRTTVLDLVPPTWKARRLYPAGRLDFFSEGLVLLTDDGDLTNRVVHPRHHMPRIYRVLIRGEVPERALEAMRKGMTLAEGETLAPVEVRVLPGQLHDLSGVSAAQRPTGQRGTLLEMTLHQGLNRQIRRMCRDLGLTILRLVRVAQGPLRLGVMRPGEVRELSPAEVAALKKAAGM</sequence>
<evidence type="ECO:0000256" key="3">
    <source>
        <dbReference type="PROSITE-ProRule" id="PRU00182"/>
    </source>
</evidence>
<keyword evidence="2 4" id="KW-0413">Isomerase</keyword>
<dbReference type="Gene3D" id="3.30.70.1560">
    <property type="entry name" value="Alpha-L RNA-binding motif"/>
    <property type="match status" value="1"/>
</dbReference>
<evidence type="ECO:0000259" key="5">
    <source>
        <dbReference type="SMART" id="SM00363"/>
    </source>
</evidence>
<dbReference type="InterPro" id="IPR006145">
    <property type="entry name" value="PsdUridine_synth_RsuA/RluA"/>
</dbReference>
<dbReference type="InterPro" id="IPR042092">
    <property type="entry name" value="PsdUridine_s_RsuA/RluB/E/F_cat"/>
</dbReference>
<evidence type="ECO:0000313" key="6">
    <source>
        <dbReference type="EMBL" id="HIW78741.1"/>
    </source>
</evidence>
<feature type="non-terminal residue" evidence="6">
    <location>
        <position position="261"/>
    </location>
</feature>
<dbReference type="InterPro" id="IPR002942">
    <property type="entry name" value="S4_RNA-bd"/>
</dbReference>
<accession>A0A9D1QZ54</accession>